<evidence type="ECO:0000259" key="1">
    <source>
        <dbReference type="Pfam" id="PF13204"/>
    </source>
</evidence>
<dbReference type="PANTHER" id="PTHR37836:SF2">
    <property type="entry name" value="DUF4038 DOMAIN-CONTAINING PROTEIN"/>
    <property type="match status" value="1"/>
</dbReference>
<dbReference type="Pfam" id="PF16586">
    <property type="entry name" value="DUF5060"/>
    <property type="match status" value="1"/>
</dbReference>
<accession>A0ABS5UTJ9</accession>
<evidence type="ECO:0000313" key="4">
    <source>
        <dbReference type="EMBL" id="MBT1174367.1"/>
    </source>
</evidence>
<dbReference type="EMBL" id="JAFEJU010000001">
    <property type="protein sequence ID" value="MBT1174367.1"/>
    <property type="molecule type" value="Genomic_DNA"/>
</dbReference>
<sequence>MQTIERWRRYELTLQGPTDGNPFTDVDLTATFTRNAHQVTVHGFYDGEGVYKVRFMPDDEGRWEVETHSNVSELDGKTDVFECTPATDGNHGPVVTRDTHFGYADGTGYIPFGTTCYEWALKPAEVREQTLASLKTTRFNKIRMAVFPKSAKFNTIEPEMYPFEGEPTVITDGLFKHEEWFPETIGFDFTRFNPEYFRSFEDRVAELDELGIEADVILFQPYDHWGFARMGMENNKRYLRYVIARLASYKNVWWSMANEYDLMDLVDQIKLDEWDEIGMTIRHEDPSAHLLSIHNWYDPPQHKETKNINWYDYSKPWITHVGVQTDNVFFVPQWMKEYGKPVSVDEMRYEGNIDYGWGDMTGKQMLDLFTRCILRGGGATHGEVYIDKPDTLRPIWWAHGGKLYGESYKRINYLKDLMDAEGFDWVVPQAVTGPHWELAAGARPDLKKILIYFGDNQPEFEWLDFLPAGKKYGARLIDFWNMTETEFPDTVTGDTYTHLPRKEYQMLLLTEQE</sequence>
<dbReference type="RefSeq" id="WP_214375593.1">
    <property type="nucleotide sequence ID" value="NZ_JAFEJU010000001.1"/>
</dbReference>
<reference evidence="4 5" key="1">
    <citation type="journal article" date="2021" name="Environ. Microbiol.">
        <title>Genetic insights into the dark matter of the mammalian gut microbiota through targeted genome reconstruction.</title>
        <authorList>
            <person name="Lugli G.A."/>
            <person name="Alessandri G."/>
            <person name="Milani C."/>
            <person name="Viappiani A."/>
            <person name="Fontana F."/>
            <person name="Tarracchini C."/>
            <person name="Mancabelli L."/>
            <person name="Argentini C."/>
            <person name="Ruiz L."/>
            <person name="Margolles A."/>
            <person name="van Sinderen D."/>
            <person name="Turroni F."/>
            <person name="Ventura M."/>
        </authorList>
    </citation>
    <scope>NUCLEOTIDE SEQUENCE [LARGE SCALE GENOMIC DNA]</scope>
    <source>
        <strain evidence="4 5">LC6</strain>
    </source>
</reference>
<evidence type="ECO:0000259" key="2">
    <source>
        <dbReference type="Pfam" id="PF16586"/>
    </source>
</evidence>
<dbReference type="InterPro" id="IPR032260">
    <property type="entry name" value="DUF5060"/>
</dbReference>
<dbReference type="Gene3D" id="3.20.20.80">
    <property type="entry name" value="Glycosidases"/>
    <property type="match status" value="1"/>
</dbReference>
<feature type="domain" description="DUF5605" evidence="3">
    <location>
        <begin position="448"/>
        <end position="506"/>
    </location>
</feature>
<gene>
    <name evidence="4" type="ORF">JS530_02380</name>
</gene>
<evidence type="ECO:0000313" key="5">
    <source>
        <dbReference type="Proteomes" id="UP000711736"/>
    </source>
</evidence>
<comment type="caution">
    <text evidence="4">The sequence shown here is derived from an EMBL/GenBank/DDBJ whole genome shotgun (WGS) entry which is preliminary data.</text>
</comment>
<protein>
    <submittedName>
        <fullName evidence="4">DUF5060 domain-containing protein</fullName>
    </submittedName>
</protein>
<dbReference type="InterPro" id="IPR013783">
    <property type="entry name" value="Ig-like_fold"/>
</dbReference>
<dbReference type="InterPro" id="IPR041239">
    <property type="entry name" value="DUF5605"/>
</dbReference>
<dbReference type="Proteomes" id="UP000711736">
    <property type="component" value="Unassembled WGS sequence"/>
</dbReference>
<feature type="domain" description="Apiosidase-like catalytic" evidence="1">
    <location>
        <begin position="101"/>
        <end position="360"/>
    </location>
</feature>
<feature type="domain" description="DUF5060" evidence="2">
    <location>
        <begin position="3"/>
        <end position="70"/>
    </location>
</feature>
<dbReference type="SUPFAM" id="SSF51445">
    <property type="entry name" value="(Trans)glycosidases"/>
    <property type="match status" value="1"/>
</dbReference>
<dbReference type="InterPro" id="IPR025277">
    <property type="entry name" value="Apiosidase-like_cat_dom"/>
</dbReference>
<dbReference type="Gene3D" id="2.60.40.10">
    <property type="entry name" value="Immunoglobulins"/>
    <property type="match status" value="1"/>
</dbReference>
<dbReference type="PANTHER" id="PTHR37836">
    <property type="entry name" value="LMO1036 PROTEIN"/>
    <property type="match status" value="1"/>
</dbReference>
<dbReference type="Pfam" id="PF18310">
    <property type="entry name" value="DUF5605"/>
    <property type="match status" value="1"/>
</dbReference>
<dbReference type="Pfam" id="PF13204">
    <property type="entry name" value="Apiosidase"/>
    <property type="match status" value="1"/>
</dbReference>
<proteinExistence type="predicted"/>
<evidence type="ECO:0000259" key="3">
    <source>
        <dbReference type="Pfam" id="PF18310"/>
    </source>
</evidence>
<organism evidence="4 5">
    <name type="scientific">Bifidobacterium colobi</name>
    <dbReference type="NCBI Taxonomy" id="2809026"/>
    <lineage>
        <taxon>Bacteria</taxon>
        <taxon>Bacillati</taxon>
        <taxon>Actinomycetota</taxon>
        <taxon>Actinomycetes</taxon>
        <taxon>Bifidobacteriales</taxon>
        <taxon>Bifidobacteriaceae</taxon>
        <taxon>Bifidobacterium</taxon>
    </lineage>
</organism>
<keyword evidence="5" id="KW-1185">Reference proteome</keyword>
<dbReference type="Gene3D" id="2.60.40.3950">
    <property type="match status" value="1"/>
</dbReference>
<dbReference type="InterPro" id="IPR017853">
    <property type="entry name" value="GH"/>
</dbReference>
<name>A0ABS5UTJ9_9BIFI</name>